<dbReference type="PANTHER" id="PTHR28674">
    <property type="entry name" value="SIMILAR TO DNA SEGMENT, CHR 10, WAYNE STATE UNIVERSITY 102,-EXPRESSED"/>
    <property type="match status" value="1"/>
</dbReference>
<dbReference type="Proteomes" id="UP000594262">
    <property type="component" value="Unplaced"/>
</dbReference>
<evidence type="ECO:0000313" key="3">
    <source>
        <dbReference type="Proteomes" id="UP000594262"/>
    </source>
</evidence>
<dbReference type="GO" id="GO:0000492">
    <property type="term" value="P:box C/D snoRNP assembly"/>
    <property type="evidence" value="ECO:0007669"/>
    <property type="project" value="InterPro"/>
</dbReference>
<dbReference type="AlphaFoldDB" id="A0A7M5WK50"/>
<evidence type="ECO:0000256" key="1">
    <source>
        <dbReference type="SAM" id="MobiDB-lite"/>
    </source>
</evidence>
<accession>A0A7M5WK50</accession>
<dbReference type="EnsemblMetazoa" id="CLYHEMT006554.1">
    <property type="protein sequence ID" value="CLYHEMP006554.1"/>
    <property type="gene ID" value="CLYHEMG006554"/>
</dbReference>
<organism evidence="2 3">
    <name type="scientific">Clytia hemisphaerica</name>
    <dbReference type="NCBI Taxonomy" id="252671"/>
    <lineage>
        <taxon>Eukaryota</taxon>
        <taxon>Metazoa</taxon>
        <taxon>Cnidaria</taxon>
        <taxon>Hydrozoa</taxon>
        <taxon>Hydroidolina</taxon>
        <taxon>Leptothecata</taxon>
        <taxon>Obeliida</taxon>
        <taxon>Clytiidae</taxon>
        <taxon>Clytia</taxon>
    </lineage>
</organism>
<feature type="compositionally biased region" description="Acidic residues" evidence="1">
    <location>
        <begin position="110"/>
        <end position="124"/>
    </location>
</feature>
<dbReference type="GeneID" id="136803853"/>
<dbReference type="Pfam" id="PF15370">
    <property type="entry name" value="NOPCHAP1"/>
    <property type="match status" value="1"/>
</dbReference>
<name>A0A7M5WK50_9CNID</name>
<keyword evidence="3" id="KW-1185">Reference proteome</keyword>
<dbReference type="InterPro" id="IPR027921">
    <property type="entry name" value="NOPCHAP1"/>
</dbReference>
<feature type="region of interest" description="Disordered" evidence="1">
    <location>
        <begin position="105"/>
        <end position="135"/>
    </location>
</feature>
<dbReference type="GO" id="GO:0062064">
    <property type="term" value="F:box C/D methylation guide snoRNP complex binding"/>
    <property type="evidence" value="ECO:0007669"/>
    <property type="project" value="TreeGrafter"/>
</dbReference>
<proteinExistence type="predicted"/>
<protein>
    <submittedName>
        <fullName evidence="2">Uncharacterized protein</fullName>
    </submittedName>
</protein>
<reference evidence="2" key="1">
    <citation type="submission" date="2021-01" db="UniProtKB">
        <authorList>
            <consortium name="EnsemblMetazoa"/>
        </authorList>
    </citation>
    <scope>IDENTIFICATION</scope>
</reference>
<dbReference type="PANTHER" id="PTHR28674:SF1">
    <property type="entry name" value="NOP PROTEIN CHAPERONE 1"/>
    <property type="match status" value="1"/>
</dbReference>
<sequence length="157" mass="17610">MDENIPAIKKPSVLLKVEPNNNLQKQLLVKPLKKGIPPSDLKKNTYRIEKSNILDQVKNFLPQLITSNEALLSMDTEEKEKLDIENVDECDKVIEMNLSVVDNDILLSDTDSESSDDSENESEPENLNQPTPKLIQEVPRATLNDAASNNININSKT</sequence>
<dbReference type="RefSeq" id="XP_066916678.1">
    <property type="nucleotide sequence ID" value="XM_067060577.1"/>
</dbReference>
<evidence type="ECO:0000313" key="2">
    <source>
        <dbReference type="EnsemblMetazoa" id="CLYHEMP006554.1"/>
    </source>
</evidence>
<dbReference type="OrthoDB" id="1112980at2759"/>